<sequence>MAIIIVGKHSVALPPNPFHTAFLPDEIVLVGKFTGISADVKIFAGLEHYAKNVAGYPLKILYFHRFQEINKEIYSKGPTIIGNDVLIMYNAVVLSGVTIGDGAFIGAGAVVTKDVPPYAIVGGNPARIIKYRFSEDQIKALLRIRWWDWSDEEIREFEEYFYDINTFILKGLEKMEIEGRL</sequence>
<dbReference type="Gene3D" id="2.160.10.10">
    <property type="entry name" value="Hexapeptide repeat proteins"/>
    <property type="match status" value="1"/>
</dbReference>
<keyword evidence="1" id="KW-0012">Acyltransferase</keyword>
<dbReference type="AlphaFoldDB" id="A0A4Y7RUY1"/>
<dbReference type="InterPro" id="IPR050179">
    <property type="entry name" value="Trans_hexapeptide_repeat"/>
</dbReference>
<reference evidence="1 2" key="1">
    <citation type="journal article" date="2018" name="Environ. Microbiol.">
        <title>Novel energy conservation strategies and behaviour of Pelotomaculum schinkii driving syntrophic propionate catabolism.</title>
        <authorList>
            <person name="Hidalgo-Ahumada C.A.P."/>
            <person name="Nobu M.K."/>
            <person name="Narihiro T."/>
            <person name="Tamaki H."/>
            <person name="Liu W.T."/>
            <person name="Kamagata Y."/>
            <person name="Stams A.J.M."/>
            <person name="Imachi H."/>
            <person name="Sousa D.Z."/>
        </authorList>
    </citation>
    <scope>NUCLEOTIDE SEQUENCE [LARGE SCALE GENOMIC DNA]</scope>
    <source>
        <strain evidence="1 2">MGP</strain>
    </source>
</reference>
<dbReference type="PANTHER" id="PTHR43300">
    <property type="entry name" value="ACETYLTRANSFERASE"/>
    <property type="match status" value="1"/>
</dbReference>
<comment type="caution">
    <text evidence="1">The sequence shown here is derived from an EMBL/GenBank/DDBJ whole genome shotgun (WGS) entry which is preliminary data.</text>
</comment>
<dbReference type="OrthoDB" id="9801697at2"/>
<dbReference type="PANTHER" id="PTHR43300:SF11">
    <property type="entry name" value="ACETYLTRANSFERASE RV3034C-RELATED"/>
    <property type="match status" value="1"/>
</dbReference>
<dbReference type="SUPFAM" id="SSF51161">
    <property type="entry name" value="Trimeric LpxA-like enzymes"/>
    <property type="match status" value="1"/>
</dbReference>
<dbReference type="InterPro" id="IPR001451">
    <property type="entry name" value="Hexapep"/>
</dbReference>
<keyword evidence="2" id="KW-1185">Reference proteome</keyword>
<keyword evidence="1" id="KW-0808">Transferase</keyword>
<dbReference type="Proteomes" id="UP000297597">
    <property type="component" value="Unassembled WGS sequence"/>
</dbReference>
<protein>
    <submittedName>
        <fullName evidence="1">Streptogramin A acetyltransferase</fullName>
        <ecNumber evidence="1">2.3.1.-</ecNumber>
    </submittedName>
</protein>
<evidence type="ECO:0000313" key="2">
    <source>
        <dbReference type="Proteomes" id="UP000297597"/>
    </source>
</evidence>
<evidence type="ECO:0000313" key="1">
    <source>
        <dbReference type="EMBL" id="TEB12580.1"/>
    </source>
</evidence>
<dbReference type="EC" id="2.3.1.-" evidence="1"/>
<dbReference type="RefSeq" id="WP_134212786.1">
    <property type="nucleotide sequence ID" value="NZ_QFFZ01000006.1"/>
</dbReference>
<dbReference type="GO" id="GO:0016746">
    <property type="term" value="F:acyltransferase activity"/>
    <property type="evidence" value="ECO:0007669"/>
    <property type="project" value="UniProtKB-KW"/>
</dbReference>
<accession>A0A4Y7RUY1</accession>
<name>A0A4Y7RUY1_9FIRM</name>
<organism evidence="1 2">
    <name type="scientific">Pelotomaculum propionicicum</name>
    <dbReference type="NCBI Taxonomy" id="258475"/>
    <lineage>
        <taxon>Bacteria</taxon>
        <taxon>Bacillati</taxon>
        <taxon>Bacillota</taxon>
        <taxon>Clostridia</taxon>
        <taxon>Eubacteriales</taxon>
        <taxon>Desulfotomaculaceae</taxon>
        <taxon>Pelotomaculum</taxon>
    </lineage>
</organism>
<dbReference type="EMBL" id="QFFZ01000006">
    <property type="protein sequence ID" value="TEB12580.1"/>
    <property type="molecule type" value="Genomic_DNA"/>
</dbReference>
<proteinExistence type="predicted"/>
<dbReference type="CDD" id="cd03349">
    <property type="entry name" value="LbH_XAT"/>
    <property type="match status" value="1"/>
</dbReference>
<gene>
    <name evidence="1" type="primary">vatD_1</name>
    <name evidence="1" type="ORF">Pmgp_00911</name>
</gene>
<dbReference type="Pfam" id="PF00132">
    <property type="entry name" value="Hexapep"/>
    <property type="match status" value="1"/>
</dbReference>
<dbReference type="InterPro" id="IPR011004">
    <property type="entry name" value="Trimer_LpxA-like_sf"/>
</dbReference>